<reference evidence="2 3" key="1">
    <citation type="submission" date="2014-06" db="EMBL/GenBank/DDBJ databases">
        <authorList>
            <person name="Swart Estienne"/>
        </authorList>
    </citation>
    <scope>NUCLEOTIDE SEQUENCE [LARGE SCALE GENOMIC DNA]</scope>
    <source>
        <strain evidence="2 3">130c</strain>
    </source>
</reference>
<protein>
    <recommendedName>
        <fullName evidence="4">EF-hand domain-containing protein</fullName>
    </recommendedName>
</protein>
<organism evidence="2 3">
    <name type="scientific">Stylonychia lemnae</name>
    <name type="common">Ciliate</name>
    <dbReference type="NCBI Taxonomy" id="5949"/>
    <lineage>
        <taxon>Eukaryota</taxon>
        <taxon>Sar</taxon>
        <taxon>Alveolata</taxon>
        <taxon>Ciliophora</taxon>
        <taxon>Intramacronucleata</taxon>
        <taxon>Spirotrichea</taxon>
        <taxon>Stichotrichia</taxon>
        <taxon>Sporadotrichida</taxon>
        <taxon>Oxytrichidae</taxon>
        <taxon>Stylonychinae</taxon>
        <taxon>Stylonychia</taxon>
    </lineage>
</organism>
<proteinExistence type="predicted"/>
<dbReference type="Proteomes" id="UP000039865">
    <property type="component" value="Unassembled WGS sequence"/>
</dbReference>
<feature type="region of interest" description="Disordered" evidence="1">
    <location>
        <begin position="223"/>
        <end position="243"/>
    </location>
</feature>
<sequence length="977" mass="112812">MATSISLLQGQQAAQHLKSFSINKEFASFKNSRANLYSEDKTHNKSHDFNYHSNFNDYAASVYNRENKNSSAAQEAVINHNESLKNYISRMYNPGANAIQTYQAESNKAASNNLNQSNQKSNSQSRYQTNQKIRKLVQMKEYVGEIQQNSPKSQQFNGKIFQIIEFDSILNNGYKYNRPSTNQVTSFNSNTNSINKRMLKTGFSQDRGSTAYNMQNLLFSGQSQTNRQAKRTAPFGTSDNKNRFNNSLNNKIQSQQTLEYADNQSTVFNSPMKSQQTIRQVELKSSDMILDLNIQEIKDNLEKIPGEKDNKIASDAEFDLVDSSFIEIQQKYRRLVSYISNQTGFINGLALDVLWKTQFLKFEQMLQKQEEKHQAKLDELSSKILLNDMEKGSYMGLIDKQRKEIQLGFEDQIKTMALTIRDLREQKYFLEGNLEEIRTEMEQLTKFEKRKNALSEVEETYENIAGFLGKVQNEQKRTVLALRKLEVLMGAERGTLTKKSADIQTEKSYLRGIKIGNRNINKTSPNTLAMLVNLNNEKGDVKVMSEQDADKLCEELFSLFHDLENDQVTFEDQIVKYMINKHKSFKTSIDILSQFMEVWFTMFLNRENTFLIWQRKFKKSLRAQVQREELSLEEEQNTTIVQDALSGFVKNYHFMSKLLIKNQILGFKHCVGTKDMDHILHTLDADEKEKKEIMDNLDNEMLDQINFSLIAIAALNKKAEITLEFQNHDAHKNGYVSSDVFNKTIQNFGMAGEFQQKILRDFYDPTQIDQVNYKIFLEHISSKDIMNAACQVYLRVDLIPLAMFEAYEMMESRRFTKLSENYTQHFAKKTIEKDRNLQDLQSQLIDFNFDDFSSFLDKTIPDLDIDFKFELFLPVCTTPFSEFGSPSIGDSFRSFLSTAVDIFDVSQYNDGIMYNNKLIGENEIVRPVQDANGPETLNLFALRNGLVEVKDKNNKRSFAKKGKKPAAVKAKTIKGNQ</sequence>
<gene>
    <name evidence="2" type="primary">Contig5821.g6236</name>
    <name evidence="2" type="ORF">STYLEM_6013</name>
</gene>
<keyword evidence="3" id="KW-1185">Reference proteome</keyword>
<evidence type="ECO:0000256" key="1">
    <source>
        <dbReference type="SAM" id="MobiDB-lite"/>
    </source>
</evidence>
<evidence type="ECO:0000313" key="3">
    <source>
        <dbReference type="Proteomes" id="UP000039865"/>
    </source>
</evidence>
<evidence type="ECO:0008006" key="4">
    <source>
        <dbReference type="Google" id="ProtNLM"/>
    </source>
</evidence>
<dbReference type="AlphaFoldDB" id="A0A078A8E1"/>
<feature type="region of interest" description="Disordered" evidence="1">
    <location>
        <begin position="109"/>
        <end position="129"/>
    </location>
</feature>
<dbReference type="InParanoid" id="A0A078A8E1"/>
<feature type="compositionally biased region" description="Basic residues" evidence="1">
    <location>
        <begin position="956"/>
        <end position="966"/>
    </location>
</feature>
<evidence type="ECO:0000313" key="2">
    <source>
        <dbReference type="EMBL" id="CDW77046.1"/>
    </source>
</evidence>
<feature type="region of interest" description="Disordered" evidence="1">
    <location>
        <begin position="956"/>
        <end position="977"/>
    </location>
</feature>
<name>A0A078A8E1_STYLE</name>
<feature type="compositionally biased region" description="Low complexity" evidence="1">
    <location>
        <begin position="109"/>
        <end position="125"/>
    </location>
</feature>
<dbReference type="EMBL" id="CCKQ01005783">
    <property type="protein sequence ID" value="CDW77046.1"/>
    <property type="molecule type" value="Genomic_DNA"/>
</dbReference>
<accession>A0A078A8E1</accession>